<keyword evidence="4" id="KW-0143">Chaperone</keyword>
<dbReference type="GO" id="GO:0005634">
    <property type="term" value="C:nucleus"/>
    <property type="evidence" value="ECO:0007669"/>
    <property type="project" value="UniProtKB-SubCell"/>
</dbReference>
<feature type="region of interest" description="Disordered" evidence="6">
    <location>
        <begin position="252"/>
        <end position="283"/>
    </location>
</feature>
<dbReference type="FunFam" id="1.20.5.170:FF:000036">
    <property type="entry name" value="ABSCISIC ACID-INSENSITIVE 5-like protein 2"/>
    <property type="match status" value="1"/>
</dbReference>
<dbReference type="SUPFAM" id="SSF110942">
    <property type="entry name" value="HSP90 C-terminal domain"/>
    <property type="match status" value="1"/>
</dbReference>
<sequence length="283" mass="31686">MASSKVMSSSTSTNSDLPHQPSYSLEMQTDESNRFGSMSMDELIRNIYGDHPPSEIVGNDGDDEEMIETKISIPSIVANSGGVGAEMTLEEYLAKTGALSEEDVKIHAMVGPVHGFVVDSAVDGRRSEQQQAEGIVWLGHGADRGGRGKRRAVHETLDKAAQQRQRRMIKNRESAARSRERKQAYTVELESLVTKLEEENARLLREQKYGWTANTERIMKAQALKDLSMAGYMSSKKIMEINPENSIMEELRKKTDADKNDKSVVRLKSKPRRDISRYTSTDC</sequence>
<dbReference type="PROSITE" id="PS50217">
    <property type="entry name" value="BZIP"/>
    <property type="match status" value="1"/>
</dbReference>
<dbReference type="InterPro" id="IPR004827">
    <property type="entry name" value="bZIP"/>
</dbReference>
<reference evidence="8 9" key="1">
    <citation type="journal article" date="2020" name="IScience">
        <title>Genome Sequencing of the Endangered Kingdonia uniflora (Circaeasteraceae, Ranunculales) Reveals Potential Mechanisms of Evolutionary Specialization.</title>
        <authorList>
            <person name="Sun Y."/>
            <person name="Deng T."/>
            <person name="Zhang A."/>
            <person name="Moore M.J."/>
            <person name="Landis J.B."/>
            <person name="Lin N."/>
            <person name="Zhang H."/>
            <person name="Zhang X."/>
            <person name="Huang J."/>
            <person name="Zhang X."/>
            <person name="Sun H."/>
            <person name="Wang H."/>
        </authorList>
    </citation>
    <scope>NUCLEOTIDE SEQUENCE [LARGE SCALE GENOMIC DNA]</scope>
    <source>
        <strain evidence="8">TB1705</strain>
        <tissue evidence="8">Leaf</tissue>
    </source>
</reference>
<dbReference type="InterPro" id="IPR043452">
    <property type="entry name" value="BZIP46-like"/>
</dbReference>
<dbReference type="PANTHER" id="PTHR22952:SF392">
    <property type="entry name" value="BZIP TRANSCRIPTION FACTOR 12"/>
    <property type="match status" value="1"/>
</dbReference>
<feature type="compositionally biased region" description="Low complexity" evidence="6">
    <location>
        <begin position="1"/>
        <end position="15"/>
    </location>
</feature>
<dbReference type="GO" id="GO:0051082">
    <property type="term" value="F:unfolded protein binding"/>
    <property type="evidence" value="ECO:0007669"/>
    <property type="project" value="InterPro"/>
</dbReference>
<dbReference type="SMART" id="SM00338">
    <property type="entry name" value="BRLZ"/>
    <property type="match status" value="1"/>
</dbReference>
<name>A0A7J7N8M4_9MAGN</name>
<evidence type="ECO:0000256" key="4">
    <source>
        <dbReference type="ARBA" id="ARBA00023186"/>
    </source>
</evidence>
<dbReference type="InterPro" id="IPR001404">
    <property type="entry name" value="Hsp90_fam"/>
</dbReference>
<accession>A0A7J7N8M4</accession>
<proteinExistence type="inferred from homology"/>
<dbReference type="SUPFAM" id="SSF57959">
    <property type="entry name" value="Leucine zipper domain"/>
    <property type="match status" value="1"/>
</dbReference>
<dbReference type="CDD" id="cd14707">
    <property type="entry name" value="bZIP_plant_BZIP46"/>
    <property type="match status" value="1"/>
</dbReference>
<evidence type="ECO:0000313" key="8">
    <source>
        <dbReference type="EMBL" id="KAF6163382.1"/>
    </source>
</evidence>
<feature type="region of interest" description="Disordered" evidence="6">
    <location>
        <begin position="1"/>
        <end position="34"/>
    </location>
</feature>
<comment type="caution">
    <text evidence="8">The sequence shown here is derived from an EMBL/GenBank/DDBJ whole genome shotgun (WGS) entry which is preliminary data.</text>
</comment>
<dbReference type="GO" id="GO:0045893">
    <property type="term" value="P:positive regulation of DNA-templated transcription"/>
    <property type="evidence" value="ECO:0007669"/>
    <property type="project" value="InterPro"/>
</dbReference>
<feature type="compositionally biased region" description="Basic and acidic residues" evidence="6">
    <location>
        <begin position="252"/>
        <end position="264"/>
    </location>
</feature>
<comment type="subcellular location">
    <subcellularLocation>
        <location evidence="1">Nucleus</location>
    </subcellularLocation>
</comment>
<evidence type="ECO:0000256" key="5">
    <source>
        <dbReference type="ARBA" id="ARBA00023242"/>
    </source>
</evidence>
<dbReference type="GO" id="GO:0003700">
    <property type="term" value="F:DNA-binding transcription factor activity"/>
    <property type="evidence" value="ECO:0007669"/>
    <property type="project" value="InterPro"/>
</dbReference>
<dbReference type="GO" id="GO:0005524">
    <property type="term" value="F:ATP binding"/>
    <property type="evidence" value="ECO:0007669"/>
    <property type="project" value="InterPro"/>
</dbReference>
<protein>
    <recommendedName>
        <fullName evidence="7">BZIP domain-containing protein</fullName>
    </recommendedName>
</protein>
<dbReference type="Gene3D" id="1.20.120.790">
    <property type="entry name" value="Heat shock protein 90, C-terminal domain"/>
    <property type="match status" value="1"/>
</dbReference>
<dbReference type="AlphaFoldDB" id="A0A7J7N8M4"/>
<dbReference type="PANTHER" id="PTHR22952">
    <property type="entry name" value="CAMP-RESPONSE ELEMENT BINDING PROTEIN-RELATED"/>
    <property type="match status" value="1"/>
</dbReference>
<organism evidence="8 9">
    <name type="scientific">Kingdonia uniflora</name>
    <dbReference type="NCBI Taxonomy" id="39325"/>
    <lineage>
        <taxon>Eukaryota</taxon>
        <taxon>Viridiplantae</taxon>
        <taxon>Streptophyta</taxon>
        <taxon>Embryophyta</taxon>
        <taxon>Tracheophyta</taxon>
        <taxon>Spermatophyta</taxon>
        <taxon>Magnoliopsida</taxon>
        <taxon>Ranunculales</taxon>
        <taxon>Circaeasteraceae</taxon>
        <taxon>Kingdonia</taxon>
    </lineage>
</organism>
<evidence type="ECO:0000256" key="1">
    <source>
        <dbReference type="ARBA" id="ARBA00004123"/>
    </source>
</evidence>
<dbReference type="GO" id="GO:0003677">
    <property type="term" value="F:DNA binding"/>
    <property type="evidence" value="ECO:0007669"/>
    <property type="project" value="UniProtKB-KW"/>
</dbReference>
<evidence type="ECO:0000313" key="9">
    <source>
        <dbReference type="Proteomes" id="UP000541444"/>
    </source>
</evidence>
<dbReference type="InterPro" id="IPR037196">
    <property type="entry name" value="HSP90_C"/>
</dbReference>
<evidence type="ECO:0000256" key="2">
    <source>
        <dbReference type="ARBA" id="ARBA00008239"/>
    </source>
</evidence>
<keyword evidence="9" id="KW-1185">Reference proteome</keyword>
<dbReference type="PROSITE" id="PS00036">
    <property type="entry name" value="BZIP_BASIC"/>
    <property type="match status" value="1"/>
</dbReference>
<comment type="similarity">
    <text evidence="2">Belongs to the heat shock protein 90 family.</text>
</comment>
<dbReference type="Pfam" id="PF00183">
    <property type="entry name" value="HSP90"/>
    <property type="match status" value="1"/>
</dbReference>
<dbReference type="InterPro" id="IPR046347">
    <property type="entry name" value="bZIP_sf"/>
</dbReference>
<keyword evidence="3" id="KW-0238">DNA-binding</keyword>
<dbReference type="GO" id="GO:0140662">
    <property type="term" value="F:ATP-dependent protein folding chaperone"/>
    <property type="evidence" value="ECO:0007669"/>
    <property type="project" value="InterPro"/>
</dbReference>
<evidence type="ECO:0000256" key="6">
    <source>
        <dbReference type="SAM" id="MobiDB-lite"/>
    </source>
</evidence>
<keyword evidence="5" id="KW-0539">Nucleus</keyword>
<evidence type="ECO:0000256" key="3">
    <source>
        <dbReference type="ARBA" id="ARBA00023125"/>
    </source>
</evidence>
<dbReference type="OrthoDB" id="644067at2759"/>
<gene>
    <name evidence="8" type="ORF">GIB67_029231</name>
</gene>
<dbReference type="GO" id="GO:0016887">
    <property type="term" value="F:ATP hydrolysis activity"/>
    <property type="evidence" value="ECO:0007669"/>
    <property type="project" value="InterPro"/>
</dbReference>
<dbReference type="Proteomes" id="UP000541444">
    <property type="component" value="Unassembled WGS sequence"/>
</dbReference>
<evidence type="ECO:0000259" key="7">
    <source>
        <dbReference type="PROSITE" id="PS50217"/>
    </source>
</evidence>
<dbReference type="EMBL" id="JACGCM010000981">
    <property type="protein sequence ID" value="KAF6163382.1"/>
    <property type="molecule type" value="Genomic_DNA"/>
</dbReference>
<feature type="domain" description="BZIP" evidence="7">
    <location>
        <begin position="161"/>
        <end position="206"/>
    </location>
</feature>